<proteinExistence type="predicted"/>
<comment type="caution">
    <text evidence="1">The sequence shown here is derived from an EMBL/GenBank/DDBJ whole genome shotgun (WGS) entry which is preliminary data.</text>
</comment>
<dbReference type="Proteomes" id="UP001595556">
    <property type="component" value="Unassembled WGS sequence"/>
</dbReference>
<organism evidence="1 2">
    <name type="scientific">Piscinibacterium candidicorallinum</name>
    <dbReference type="NCBI Taxonomy" id="1793872"/>
    <lineage>
        <taxon>Bacteria</taxon>
        <taxon>Pseudomonadati</taxon>
        <taxon>Pseudomonadota</taxon>
        <taxon>Betaproteobacteria</taxon>
        <taxon>Burkholderiales</taxon>
        <taxon>Piscinibacterium</taxon>
    </lineage>
</organism>
<dbReference type="RefSeq" id="WP_377302181.1">
    <property type="nucleotide sequence ID" value="NZ_CP180191.1"/>
</dbReference>
<accession>A0ABV7H5K6</accession>
<keyword evidence="2" id="KW-1185">Reference proteome</keyword>
<name>A0ABV7H5K6_9BURK</name>
<dbReference type="EMBL" id="JBHRTI010000003">
    <property type="protein sequence ID" value="MFC3147292.1"/>
    <property type="molecule type" value="Genomic_DNA"/>
</dbReference>
<sequence length="91" mass="10474">MSTPPAHHTGEKRQIIACPECDYRPTPLDRWSCLPRCGTSFHTFWTRGTCPGCGLQWPWTQCPACQKRSPHERWYRVPEGSEQDEALSVQT</sequence>
<gene>
    <name evidence="1" type="ORF">ACFOEN_06530</name>
</gene>
<protein>
    <submittedName>
        <fullName evidence="1">Uncharacterized protein</fullName>
    </submittedName>
</protein>
<reference evidence="2" key="1">
    <citation type="journal article" date="2019" name="Int. J. Syst. Evol. Microbiol.">
        <title>The Global Catalogue of Microorganisms (GCM) 10K type strain sequencing project: providing services to taxonomists for standard genome sequencing and annotation.</title>
        <authorList>
            <consortium name="The Broad Institute Genomics Platform"/>
            <consortium name="The Broad Institute Genome Sequencing Center for Infectious Disease"/>
            <person name="Wu L."/>
            <person name="Ma J."/>
        </authorList>
    </citation>
    <scope>NUCLEOTIDE SEQUENCE [LARGE SCALE GENOMIC DNA]</scope>
    <source>
        <strain evidence="2">KCTC 52168</strain>
    </source>
</reference>
<evidence type="ECO:0000313" key="2">
    <source>
        <dbReference type="Proteomes" id="UP001595556"/>
    </source>
</evidence>
<evidence type="ECO:0000313" key="1">
    <source>
        <dbReference type="EMBL" id="MFC3147292.1"/>
    </source>
</evidence>